<gene>
    <name evidence="1" type="ORF">F5891DRAFT_1197342</name>
</gene>
<dbReference type="AlphaFoldDB" id="A0AAD4DRR9"/>
<accession>A0AAD4DRR9</accession>
<evidence type="ECO:0000313" key="1">
    <source>
        <dbReference type="EMBL" id="KAG1891831.1"/>
    </source>
</evidence>
<keyword evidence="2" id="KW-1185">Reference proteome</keyword>
<dbReference type="Proteomes" id="UP001195769">
    <property type="component" value="Unassembled WGS sequence"/>
</dbReference>
<name>A0AAD4DRR9_9AGAM</name>
<organism evidence="1 2">
    <name type="scientific">Suillus fuscotomentosus</name>
    <dbReference type="NCBI Taxonomy" id="1912939"/>
    <lineage>
        <taxon>Eukaryota</taxon>
        <taxon>Fungi</taxon>
        <taxon>Dikarya</taxon>
        <taxon>Basidiomycota</taxon>
        <taxon>Agaricomycotina</taxon>
        <taxon>Agaricomycetes</taxon>
        <taxon>Agaricomycetidae</taxon>
        <taxon>Boletales</taxon>
        <taxon>Suillineae</taxon>
        <taxon>Suillaceae</taxon>
        <taxon>Suillus</taxon>
    </lineage>
</organism>
<proteinExistence type="predicted"/>
<comment type="caution">
    <text evidence="1">The sequence shown here is derived from an EMBL/GenBank/DDBJ whole genome shotgun (WGS) entry which is preliminary data.</text>
</comment>
<dbReference type="RefSeq" id="XP_041218307.1">
    <property type="nucleotide sequence ID" value="XM_041368472.1"/>
</dbReference>
<protein>
    <submittedName>
        <fullName evidence="1">Uncharacterized protein</fullName>
    </submittedName>
</protein>
<dbReference type="EMBL" id="JABBWK010000120">
    <property type="protein sequence ID" value="KAG1891831.1"/>
    <property type="molecule type" value="Genomic_DNA"/>
</dbReference>
<dbReference type="GeneID" id="64662770"/>
<sequence>MAVTPNFRCPLTELRTYTLGHQSSSFRATYADYVVYEQLRHEFMNRPRARAAFLQGGLVWRLAVHSMGFHHLPSVLDGISTEAVPFGDLLVGNGSTYYNDGLQDEEIDFLTAHRMWSPGGPWPNAWDASGLNVGFWSPRCEDWFQRRLDNIREGVSCTATFMHQRCQWSNDHYTMEALA</sequence>
<reference evidence="1" key="1">
    <citation type="journal article" date="2020" name="New Phytol.">
        <title>Comparative genomics reveals dynamic genome evolution in host specialist ectomycorrhizal fungi.</title>
        <authorList>
            <person name="Lofgren L.A."/>
            <person name="Nguyen N.H."/>
            <person name="Vilgalys R."/>
            <person name="Ruytinx J."/>
            <person name="Liao H.L."/>
            <person name="Branco S."/>
            <person name="Kuo A."/>
            <person name="LaButti K."/>
            <person name="Lipzen A."/>
            <person name="Andreopoulos W."/>
            <person name="Pangilinan J."/>
            <person name="Riley R."/>
            <person name="Hundley H."/>
            <person name="Na H."/>
            <person name="Barry K."/>
            <person name="Grigoriev I.V."/>
            <person name="Stajich J.E."/>
            <person name="Kennedy P.G."/>
        </authorList>
    </citation>
    <scope>NUCLEOTIDE SEQUENCE</scope>
    <source>
        <strain evidence="1">FC203</strain>
    </source>
</reference>
<evidence type="ECO:0000313" key="2">
    <source>
        <dbReference type="Proteomes" id="UP001195769"/>
    </source>
</evidence>